<feature type="transmembrane region" description="Helical" evidence="2">
    <location>
        <begin position="199"/>
        <end position="224"/>
    </location>
</feature>
<dbReference type="Proteomes" id="UP000811246">
    <property type="component" value="Chromosome 12"/>
</dbReference>
<evidence type="ECO:0000313" key="3">
    <source>
        <dbReference type="EMBL" id="KAG6683714.1"/>
    </source>
</evidence>
<dbReference type="PANTHER" id="PTHR48223:SF1">
    <property type="entry name" value="ABC TRANSMEMBRANE TYPE-1 DOMAIN-CONTAINING PROTEIN"/>
    <property type="match status" value="1"/>
</dbReference>
<feature type="region of interest" description="Disordered" evidence="1">
    <location>
        <begin position="87"/>
        <end position="126"/>
    </location>
</feature>
<dbReference type="PANTHER" id="PTHR48223">
    <property type="entry name" value="DEFECTIVE 2759, PUTATIVE ISOFORM 1-RELATED"/>
    <property type="match status" value="1"/>
</dbReference>
<name>A0A922DFZ6_CARIL</name>
<keyword evidence="2" id="KW-1133">Transmembrane helix</keyword>
<keyword evidence="2" id="KW-0812">Transmembrane</keyword>
<proteinExistence type="predicted"/>
<reference evidence="3" key="1">
    <citation type="submission" date="2021-01" db="EMBL/GenBank/DDBJ databases">
        <authorList>
            <person name="Lovell J.T."/>
            <person name="Bentley N."/>
            <person name="Bhattarai G."/>
            <person name="Jenkins J.W."/>
            <person name="Sreedasyam A."/>
            <person name="Alarcon Y."/>
            <person name="Bock C."/>
            <person name="Boston L."/>
            <person name="Carlson J."/>
            <person name="Cervantes K."/>
            <person name="Clermont K."/>
            <person name="Krom N."/>
            <person name="Kubenka K."/>
            <person name="Mamidi S."/>
            <person name="Mattison C."/>
            <person name="Monteros M."/>
            <person name="Pisani C."/>
            <person name="Plott C."/>
            <person name="Rajasekar S."/>
            <person name="Rhein H.S."/>
            <person name="Rohla C."/>
            <person name="Song M."/>
            <person name="Hilaire R.S."/>
            <person name="Shu S."/>
            <person name="Wells L."/>
            <person name="Wang X."/>
            <person name="Webber J."/>
            <person name="Heerema R.J."/>
            <person name="Klein P."/>
            <person name="Conner P."/>
            <person name="Grauke L."/>
            <person name="Grimwood J."/>
            <person name="Schmutz J."/>
            <person name="Randall J.J."/>
        </authorList>
    </citation>
    <scope>NUCLEOTIDE SEQUENCE</scope>
    <source>
        <tissue evidence="3">Leaf</tissue>
    </source>
</reference>
<comment type="caution">
    <text evidence="3">The sequence shown here is derived from an EMBL/GenBank/DDBJ whole genome shotgun (WGS) entry which is preliminary data.</text>
</comment>
<accession>A0A922DFZ6</accession>
<protein>
    <recommendedName>
        <fullName evidence="5">Embryo defective 2759</fullName>
    </recommendedName>
</protein>
<evidence type="ECO:0000256" key="1">
    <source>
        <dbReference type="SAM" id="MobiDB-lite"/>
    </source>
</evidence>
<dbReference type="EMBL" id="CM031836">
    <property type="protein sequence ID" value="KAG6683714.1"/>
    <property type="molecule type" value="Genomic_DNA"/>
</dbReference>
<feature type="transmembrane region" description="Helical" evidence="2">
    <location>
        <begin position="236"/>
        <end position="257"/>
    </location>
</feature>
<evidence type="ECO:0000256" key="2">
    <source>
        <dbReference type="SAM" id="Phobius"/>
    </source>
</evidence>
<dbReference type="AlphaFoldDB" id="A0A922DFZ6"/>
<organism evidence="3 4">
    <name type="scientific">Carya illinoinensis</name>
    <name type="common">Pecan</name>
    <dbReference type="NCBI Taxonomy" id="32201"/>
    <lineage>
        <taxon>Eukaryota</taxon>
        <taxon>Viridiplantae</taxon>
        <taxon>Streptophyta</taxon>
        <taxon>Embryophyta</taxon>
        <taxon>Tracheophyta</taxon>
        <taxon>Spermatophyta</taxon>
        <taxon>Magnoliopsida</taxon>
        <taxon>eudicotyledons</taxon>
        <taxon>Gunneridae</taxon>
        <taxon>Pentapetalae</taxon>
        <taxon>rosids</taxon>
        <taxon>fabids</taxon>
        <taxon>Fagales</taxon>
        <taxon>Juglandaceae</taxon>
        <taxon>Carya</taxon>
    </lineage>
</organism>
<evidence type="ECO:0008006" key="5">
    <source>
        <dbReference type="Google" id="ProtNLM"/>
    </source>
</evidence>
<gene>
    <name evidence="3" type="ORF">I3842_12G027700</name>
</gene>
<keyword evidence="2" id="KW-0472">Membrane</keyword>
<evidence type="ECO:0000313" key="4">
    <source>
        <dbReference type="Proteomes" id="UP000811246"/>
    </source>
</evidence>
<sequence>MRFVDWKLCCINDRLAKIETMALVNHQMQGSYSTFISRPLLWDKGLNTKRYVNMVAKADRCFILKHDVCLSVGASCKREKLKPSRISAFKGSAQNNESAGRASGSKVPENSVKLKGSEDPVTESPKANDVPLSFISEANESIGSSPAIQKLFLKWLTMLHTQSPSQVVDGVLEEPPISELSKIQQVTQNKEREKILRAAWCYFLCLDATVKIPLLMFIPLYLAVNVVFGAEVSKELTPMWIFGPLIIALYIKMFRWLSTLYLSSFKLTVKVIKNLPTYYRVVYSYVACGKLTEDVQARVLQPVVTMKNVDYKEFSRKKLKELQERMVERYLDFVESIWPYYCWTIRFLKRANLI</sequence>